<dbReference type="SMR" id="A0A076GD46"/>
<dbReference type="Pfam" id="PF12025">
    <property type="entry name" value="Phage_C"/>
    <property type="match status" value="1"/>
</dbReference>
<dbReference type="Proteomes" id="UP000028660">
    <property type="component" value="Segment"/>
</dbReference>
<name>A0A076GD46_BPPHX</name>
<reference evidence="1 2" key="1">
    <citation type="journal article" date="2014" name="Appl. Environ. Microbiol.">
        <title>A New Microviridae Phage Isolated from a Failed Biotechnological Process Driven by Escherichia coli.</title>
        <authorList>
            <person name="Labrie S.J."/>
            <person name="Dupuis M.E."/>
            <person name="Tremblay D.M."/>
            <person name="Plante P.L."/>
            <person name="Corbeil J."/>
            <person name="Moineau S."/>
        </authorList>
    </citation>
    <scope>NUCLEOTIDE SEQUENCE [LARGE SCALE GENOMIC DNA]</scope>
</reference>
<dbReference type="EMBL" id="KJ997912">
    <property type="protein sequence ID" value="AII27895.1"/>
    <property type="molecule type" value="Genomic_DNA"/>
</dbReference>
<dbReference type="InterPro" id="IPR016407">
    <property type="entry name" value="C-protein"/>
</dbReference>
<dbReference type="GO" id="GO:0019073">
    <property type="term" value="P:viral DNA genome packaging"/>
    <property type="evidence" value="ECO:0007669"/>
    <property type="project" value="InterPro"/>
</dbReference>
<protein>
    <submittedName>
        <fullName evidence="1">Protein C</fullName>
    </submittedName>
</protein>
<evidence type="ECO:0000313" key="2">
    <source>
        <dbReference type="Proteomes" id="UP000028660"/>
    </source>
</evidence>
<accession>A0A076GD46</accession>
<organism evidence="1 2">
    <name type="scientific">Enterobacteria phage MED1</name>
    <dbReference type="NCBI Taxonomy" id="1508658"/>
    <lineage>
        <taxon>Viruses</taxon>
        <taxon>Monodnaviria</taxon>
        <taxon>Sangervirae</taxon>
        <taxon>Phixviricota</taxon>
        <taxon>Malgrandaviricetes</taxon>
        <taxon>Petitvirales</taxon>
        <taxon>Microviridae</taxon>
        <taxon>Bullavirinae</taxon>
        <taxon>Sinsheimervirus</taxon>
        <taxon>Escherichia phage phiX174</taxon>
        <taxon>Escherichia phage phiX174</taxon>
    </lineage>
</organism>
<sequence length="86" mass="10109">MRKFDLSLRSSRSSYFATFRHQLTILSKTDALDEEKWLNMLGTFVKDWFRYESHFVHGRDSLVDILKERGLLSESDVVQPLIGKKS</sequence>
<proteinExistence type="predicted"/>
<evidence type="ECO:0000313" key="1">
    <source>
        <dbReference type="EMBL" id="AII27895.1"/>
    </source>
</evidence>
<gene>
    <name evidence="1" type="primary">C</name>
    <name evidence="1" type="ORF">phiMED1_05</name>
</gene>
<dbReference type="PIRSF" id="PIRSF004155">
    <property type="entry name" value="Phage_C"/>
    <property type="match status" value="1"/>
</dbReference>